<dbReference type="PROSITE" id="PS50977">
    <property type="entry name" value="HTH_TETR_2"/>
    <property type="match status" value="1"/>
</dbReference>
<evidence type="ECO:0000313" key="9">
    <source>
        <dbReference type="Proteomes" id="UP000657574"/>
    </source>
</evidence>
<feature type="DNA-binding region" description="H-T-H motif" evidence="5">
    <location>
        <begin position="58"/>
        <end position="77"/>
    </location>
</feature>
<reference evidence="8" key="2">
    <citation type="submission" date="2020-09" db="EMBL/GenBank/DDBJ databases">
        <authorList>
            <person name="Sun Q."/>
            <person name="Ohkuma M."/>
        </authorList>
    </citation>
    <scope>NUCLEOTIDE SEQUENCE</scope>
    <source>
        <strain evidence="8">JCM 3086</strain>
    </source>
</reference>
<keyword evidence="3 5" id="KW-0238">DNA-binding</keyword>
<feature type="domain" description="HTH tetR-type" evidence="7">
    <location>
        <begin position="35"/>
        <end position="95"/>
    </location>
</feature>
<comment type="caution">
    <text evidence="8">The sequence shown here is derived from an EMBL/GenBank/DDBJ whole genome shotgun (WGS) entry which is preliminary data.</text>
</comment>
<dbReference type="Gene3D" id="1.10.10.60">
    <property type="entry name" value="Homeodomain-like"/>
    <property type="match status" value="1"/>
</dbReference>
<protein>
    <recommendedName>
        <fullName evidence="7">HTH tetR-type domain-containing protein</fullName>
    </recommendedName>
</protein>
<dbReference type="InterPro" id="IPR001647">
    <property type="entry name" value="HTH_TetR"/>
</dbReference>
<dbReference type="Gene3D" id="1.10.357.10">
    <property type="entry name" value="Tetracycline Repressor, domain 2"/>
    <property type="match status" value="1"/>
</dbReference>
<feature type="region of interest" description="Disordered" evidence="6">
    <location>
        <begin position="13"/>
        <end position="35"/>
    </location>
</feature>
<dbReference type="SUPFAM" id="SSF48498">
    <property type="entry name" value="Tetracyclin repressor-like, C-terminal domain"/>
    <property type="match status" value="1"/>
</dbReference>
<gene>
    <name evidence="8" type="ORF">GCM10010121_053280</name>
</gene>
<evidence type="ECO:0000256" key="2">
    <source>
        <dbReference type="ARBA" id="ARBA00023015"/>
    </source>
</evidence>
<keyword evidence="1" id="KW-0678">Repressor</keyword>
<dbReference type="EMBL" id="BMQA01000019">
    <property type="protein sequence ID" value="GGJ35396.1"/>
    <property type="molecule type" value="Genomic_DNA"/>
</dbReference>
<dbReference type="InterPro" id="IPR041490">
    <property type="entry name" value="KstR2_TetR_C"/>
</dbReference>
<sequence>MDGRSRALRAVRLSSEGATHMTAPKRGRPRRGPDPERFHEIVDAAAQIFHRKGYSATSIQDIAEAVGVLKGSLYHYVKSKEDFLYAIIDGATQVALQEIQAVARMEAGPVDKLTAFVGTHVRFATSHLTAYSIRLREMRELGQERREKIQADGAAYNKVMRDVLVQGQEQGVFDAGMDVDLMTTIALGQMNALTRWYREDGPYTPEQLADVFARTVVSAVISDRGLQGEGVEGLRRSIRAAPRADVAAQA</sequence>
<evidence type="ECO:0000256" key="3">
    <source>
        <dbReference type="ARBA" id="ARBA00023125"/>
    </source>
</evidence>
<dbReference type="SUPFAM" id="SSF46689">
    <property type="entry name" value="Homeodomain-like"/>
    <property type="match status" value="1"/>
</dbReference>
<evidence type="ECO:0000256" key="6">
    <source>
        <dbReference type="SAM" id="MobiDB-lite"/>
    </source>
</evidence>
<organism evidence="8 9">
    <name type="scientific">Streptomyces brasiliensis</name>
    <dbReference type="NCBI Taxonomy" id="1954"/>
    <lineage>
        <taxon>Bacteria</taxon>
        <taxon>Bacillati</taxon>
        <taxon>Actinomycetota</taxon>
        <taxon>Actinomycetes</taxon>
        <taxon>Kitasatosporales</taxon>
        <taxon>Streptomycetaceae</taxon>
        <taxon>Streptomyces</taxon>
    </lineage>
</organism>
<proteinExistence type="predicted"/>
<dbReference type="GO" id="GO:0003700">
    <property type="term" value="F:DNA-binding transcription factor activity"/>
    <property type="evidence" value="ECO:0007669"/>
    <property type="project" value="TreeGrafter"/>
</dbReference>
<dbReference type="InterPro" id="IPR009057">
    <property type="entry name" value="Homeodomain-like_sf"/>
</dbReference>
<dbReference type="Pfam" id="PF00440">
    <property type="entry name" value="TetR_N"/>
    <property type="match status" value="1"/>
</dbReference>
<dbReference type="Pfam" id="PF17932">
    <property type="entry name" value="TetR_C_24"/>
    <property type="match status" value="1"/>
</dbReference>
<evidence type="ECO:0000313" key="8">
    <source>
        <dbReference type="EMBL" id="GGJ35396.1"/>
    </source>
</evidence>
<evidence type="ECO:0000256" key="5">
    <source>
        <dbReference type="PROSITE-ProRule" id="PRU00335"/>
    </source>
</evidence>
<keyword evidence="4" id="KW-0804">Transcription</keyword>
<evidence type="ECO:0000256" key="1">
    <source>
        <dbReference type="ARBA" id="ARBA00022491"/>
    </source>
</evidence>
<reference evidence="8" key="1">
    <citation type="journal article" date="2014" name="Int. J. Syst. Evol. Microbiol.">
        <title>Complete genome sequence of Corynebacterium casei LMG S-19264T (=DSM 44701T), isolated from a smear-ripened cheese.</title>
        <authorList>
            <consortium name="US DOE Joint Genome Institute (JGI-PGF)"/>
            <person name="Walter F."/>
            <person name="Albersmeier A."/>
            <person name="Kalinowski J."/>
            <person name="Ruckert C."/>
        </authorList>
    </citation>
    <scope>NUCLEOTIDE SEQUENCE</scope>
    <source>
        <strain evidence="8">JCM 3086</strain>
    </source>
</reference>
<dbReference type="GO" id="GO:0000976">
    <property type="term" value="F:transcription cis-regulatory region binding"/>
    <property type="evidence" value="ECO:0007669"/>
    <property type="project" value="TreeGrafter"/>
</dbReference>
<evidence type="ECO:0000259" key="7">
    <source>
        <dbReference type="PROSITE" id="PS50977"/>
    </source>
</evidence>
<dbReference type="InterPro" id="IPR050109">
    <property type="entry name" value="HTH-type_TetR-like_transc_reg"/>
</dbReference>
<keyword evidence="9" id="KW-1185">Reference proteome</keyword>
<dbReference type="InterPro" id="IPR036271">
    <property type="entry name" value="Tet_transcr_reg_TetR-rel_C_sf"/>
</dbReference>
<dbReference type="PANTHER" id="PTHR30055:SF175">
    <property type="entry name" value="HTH-TYPE TRANSCRIPTIONAL REPRESSOR KSTR2"/>
    <property type="match status" value="1"/>
</dbReference>
<accession>A0A917NXQ0</accession>
<dbReference type="PRINTS" id="PR00455">
    <property type="entry name" value="HTHTETR"/>
</dbReference>
<name>A0A917NXQ0_9ACTN</name>
<dbReference type="PANTHER" id="PTHR30055">
    <property type="entry name" value="HTH-TYPE TRANSCRIPTIONAL REGULATOR RUTR"/>
    <property type="match status" value="1"/>
</dbReference>
<evidence type="ECO:0000256" key="4">
    <source>
        <dbReference type="ARBA" id="ARBA00023163"/>
    </source>
</evidence>
<dbReference type="AlphaFoldDB" id="A0A917NXQ0"/>
<dbReference type="Proteomes" id="UP000657574">
    <property type="component" value="Unassembled WGS sequence"/>
</dbReference>
<keyword evidence="2" id="KW-0805">Transcription regulation</keyword>